<feature type="region of interest" description="Disordered" evidence="1">
    <location>
        <begin position="268"/>
        <end position="299"/>
    </location>
</feature>
<feature type="non-terminal residue" evidence="2">
    <location>
        <position position="1"/>
    </location>
</feature>
<protein>
    <submittedName>
        <fullName evidence="2">Uncharacterized protein</fullName>
    </submittedName>
</protein>
<reference evidence="2" key="1">
    <citation type="submission" date="2018-05" db="EMBL/GenBank/DDBJ databases">
        <authorList>
            <person name="Lanie J.A."/>
            <person name="Ng W.-L."/>
            <person name="Kazmierczak K.M."/>
            <person name="Andrzejewski T.M."/>
            <person name="Davidsen T.M."/>
            <person name="Wayne K.J."/>
            <person name="Tettelin H."/>
            <person name="Glass J.I."/>
            <person name="Rusch D."/>
            <person name="Podicherti R."/>
            <person name="Tsui H.-C.T."/>
            <person name="Winkler M.E."/>
        </authorList>
    </citation>
    <scope>NUCLEOTIDE SEQUENCE</scope>
</reference>
<organism evidence="2">
    <name type="scientific">marine metagenome</name>
    <dbReference type="NCBI Taxonomy" id="408172"/>
    <lineage>
        <taxon>unclassified sequences</taxon>
        <taxon>metagenomes</taxon>
        <taxon>ecological metagenomes</taxon>
    </lineage>
</organism>
<proteinExistence type="predicted"/>
<dbReference type="EMBL" id="UINC01062859">
    <property type="protein sequence ID" value="SVB89877.1"/>
    <property type="molecule type" value="Genomic_DNA"/>
</dbReference>
<sequence length="299" mass="32408">LPIPAHGIRSAVGDEAETGRVALRPHRRFPGGPSCVSGRLPAAVQLSKPHPNPQPVEREGKETAGRFSQTQLSLGCRGGRLQNRRAGVERADPRGPQQPAEQGRREGKPARGPGELGGAGSLLFPNQLLHAATDDRDPAEDVPGGRLGLPDRHLLRGRVPGNRAGRPGQALRRRGVRPPRHPRRPRERLQVRRRQRRVRRGPHRASAAGDLGQILGRQHHRHSRSAPQGLRGGGDRPTTRNPAGTDHLRLVPPRYAGAGFERSLRRRGLSSGAGHSAGHVSPHPARGVRDRPAAQHQHV</sequence>
<dbReference type="AlphaFoldDB" id="A0A382HSG0"/>
<accession>A0A382HSG0</accession>
<name>A0A382HSG0_9ZZZZ</name>
<gene>
    <name evidence="2" type="ORF">METZ01_LOCUS242731</name>
</gene>
<evidence type="ECO:0000256" key="1">
    <source>
        <dbReference type="SAM" id="MobiDB-lite"/>
    </source>
</evidence>
<feature type="compositionally biased region" description="Basic residues" evidence="1">
    <location>
        <begin position="171"/>
        <end position="203"/>
    </location>
</feature>
<evidence type="ECO:0000313" key="2">
    <source>
        <dbReference type="EMBL" id="SVB89877.1"/>
    </source>
</evidence>
<feature type="compositionally biased region" description="Low complexity" evidence="1">
    <location>
        <begin position="269"/>
        <end position="279"/>
    </location>
</feature>
<feature type="non-terminal residue" evidence="2">
    <location>
        <position position="299"/>
    </location>
</feature>
<feature type="region of interest" description="Disordered" evidence="1">
    <location>
        <begin position="25"/>
        <end position="256"/>
    </location>
</feature>